<sequence length="209" mass="22990">MSAISLRPEAYHYVGSLKRKLSYQIFRSGIFPSGMNAIMGPTGSGKSSLLNVISGQKNPAGLSGTLLINGRLPPVNFKCKVGYVEQVGSELIRGISGGERKRTCIGLELITSPQILFLDEPTTGLDSSTAYSVMHLLKNLTETTAIIEEEFEEYCKTSSLKRHVREPYRASFFRQLEIVSIRALKNLWRNPEASSLLSLSDKSVQSNCG</sequence>
<keyword evidence="7" id="KW-1133">Transmembrane helix</keyword>
<evidence type="ECO:0000256" key="3">
    <source>
        <dbReference type="ARBA" id="ARBA00022448"/>
    </source>
</evidence>
<dbReference type="PANTHER" id="PTHR48041">
    <property type="entry name" value="ABC TRANSPORTER G FAMILY MEMBER 28"/>
    <property type="match status" value="1"/>
</dbReference>
<evidence type="ECO:0000256" key="7">
    <source>
        <dbReference type="ARBA" id="ARBA00022989"/>
    </source>
</evidence>
<gene>
    <name evidence="10" type="ORF">OCTVUL_1B009530</name>
</gene>
<dbReference type="SUPFAM" id="SSF52540">
    <property type="entry name" value="P-loop containing nucleoside triphosphate hydrolases"/>
    <property type="match status" value="1"/>
</dbReference>
<keyword evidence="6" id="KW-0067">ATP-binding</keyword>
<dbReference type="InterPro" id="IPR003593">
    <property type="entry name" value="AAA+_ATPase"/>
</dbReference>
<dbReference type="InterPro" id="IPR003439">
    <property type="entry name" value="ABC_transporter-like_ATP-bd"/>
</dbReference>
<evidence type="ECO:0000256" key="5">
    <source>
        <dbReference type="ARBA" id="ARBA00022741"/>
    </source>
</evidence>
<evidence type="ECO:0000313" key="11">
    <source>
        <dbReference type="Proteomes" id="UP001162480"/>
    </source>
</evidence>
<evidence type="ECO:0000259" key="9">
    <source>
        <dbReference type="PROSITE" id="PS50893"/>
    </source>
</evidence>
<evidence type="ECO:0000256" key="2">
    <source>
        <dbReference type="ARBA" id="ARBA00005814"/>
    </source>
</evidence>
<dbReference type="GO" id="GO:0005886">
    <property type="term" value="C:plasma membrane"/>
    <property type="evidence" value="ECO:0007669"/>
    <property type="project" value="TreeGrafter"/>
</dbReference>
<dbReference type="PANTHER" id="PTHR48041:SF116">
    <property type="entry name" value="PROTEIN BROWN"/>
    <property type="match status" value="1"/>
</dbReference>
<evidence type="ECO:0000256" key="1">
    <source>
        <dbReference type="ARBA" id="ARBA00004141"/>
    </source>
</evidence>
<dbReference type="InterPro" id="IPR027417">
    <property type="entry name" value="P-loop_NTPase"/>
</dbReference>
<keyword evidence="8" id="KW-0472">Membrane</keyword>
<accession>A0AA36AQE5</accession>
<dbReference type="GO" id="GO:0005524">
    <property type="term" value="F:ATP binding"/>
    <property type="evidence" value="ECO:0007669"/>
    <property type="project" value="UniProtKB-KW"/>
</dbReference>
<dbReference type="Pfam" id="PF00005">
    <property type="entry name" value="ABC_tran"/>
    <property type="match status" value="2"/>
</dbReference>
<dbReference type="Proteomes" id="UP001162480">
    <property type="component" value="Chromosome 3"/>
</dbReference>
<dbReference type="GO" id="GO:0042626">
    <property type="term" value="F:ATPase-coupled transmembrane transporter activity"/>
    <property type="evidence" value="ECO:0007669"/>
    <property type="project" value="TreeGrafter"/>
</dbReference>
<evidence type="ECO:0000256" key="8">
    <source>
        <dbReference type="ARBA" id="ARBA00023136"/>
    </source>
</evidence>
<comment type="subcellular location">
    <subcellularLocation>
        <location evidence="1">Membrane</location>
        <topology evidence="1">Multi-pass membrane protein</topology>
    </subcellularLocation>
</comment>
<dbReference type="PROSITE" id="PS50893">
    <property type="entry name" value="ABC_TRANSPORTER_2"/>
    <property type="match status" value="1"/>
</dbReference>
<keyword evidence="4" id="KW-0812">Transmembrane</keyword>
<reference evidence="10" key="1">
    <citation type="submission" date="2023-08" db="EMBL/GenBank/DDBJ databases">
        <authorList>
            <person name="Alioto T."/>
            <person name="Alioto T."/>
            <person name="Gomez Garrido J."/>
        </authorList>
    </citation>
    <scope>NUCLEOTIDE SEQUENCE</scope>
</reference>
<feature type="domain" description="ABC transporter" evidence="9">
    <location>
        <begin position="6"/>
        <end position="200"/>
    </location>
</feature>
<dbReference type="SMART" id="SM00382">
    <property type="entry name" value="AAA"/>
    <property type="match status" value="1"/>
</dbReference>
<dbReference type="Gene3D" id="3.40.50.300">
    <property type="entry name" value="P-loop containing nucleotide triphosphate hydrolases"/>
    <property type="match status" value="2"/>
</dbReference>
<keyword evidence="3" id="KW-0813">Transport</keyword>
<proteinExistence type="inferred from homology"/>
<name>A0AA36AQE5_OCTVU</name>
<evidence type="ECO:0000313" key="10">
    <source>
        <dbReference type="EMBL" id="CAI9720234.1"/>
    </source>
</evidence>
<evidence type="ECO:0000256" key="6">
    <source>
        <dbReference type="ARBA" id="ARBA00022840"/>
    </source>
</evidence>
<dbReference type="GO" id="GO:0016887">
    <property type="term" value="F:ATP hydrolysis activity"/>
    <property type="evidence" value="ECO:0007669"/>
    <property type="project" value="InterPro"/>
</dbReference>
<dbReference type="EMBL" id="OX597816">
    <property type="protein sequence ID" value="CAI9720234.1"/>
    <property type="molecule type" value="Genomic_DNA"/>
</dbReference>
<keyword evidence="11" id="KW-1185">Reference proteome</keyword>
<organism evidence="10 11">
    <name type="scientific">Octopus vulgaris</name>
    <name type="common">Common octopus</name>
    <dbReference type="NCBI Taxonomy" id="6645"/>
    <lineage>
        <taxon>Eukaryota</taxon>
        <taxon>Metazoa</taxon>
        <taxon>Spiralia</taxon>
        <taxon>Lophotrochozoa</taxon>
        <taxon>Mollusca</taxon>
        <taxon>Cephalopoda</taxon>
        <taxon>Coleoidea</taxon>
        <taxon>Octopodiformes</taxon>
        <taxon>Octopoda</taxon>
        <taxon>Incirrata</taxon>
        <taxon>Octopodidae</taxon>
        <taxon>Octopus</taxon>
    </lineage>
</organism>
<dbReference type="InterPro" id="IPR050352">
    <property type="entry name" value="ABCG_transporters"/>
</dbReference>
<evidence type="ECO:0000256" key="4">
    <source>
        <dbReference type="ARBA" id="ARBA00022692"/>
    </source>
</evidence>
<comment type="similarity">
    <text evidence="2">Belongs to the ABC transporter superfamily. ABCG family. Eye pigment precursor importer (TC 3.A.1.204) subfamily.</text>
</comment>
<keyword evidence="5" id="KW-0547">Nucleotide-binding</keyword>
<dbReference type="AlphaFoldDB" id="A0AA36AQE5"/>
<protein>
    <submittedName>
        <fullName evidence="10">ATP-binding cassette sub-family G member 2-like</fullName>
    </submittedName>
</protein>